<sequence>MRGRDTDVSQRVKGGPPPVGGLWAPLPVEPLQHDRRYGELDQVLRAYLGMPADDTPERRSAALDAYLRHTWHTRPWALATAESQLREYARNPPGRLRRRLGEFYAVPDTGLPGRDVQNWLLILADHLRSSIEEGELPPPGAPATHWEWHARFPELAQLLGGWFSQDMPDEFTDHDAALQDYLDTTDRSLVARAAGEVNELLALHLDGTDCALAVAELGMEVDPPAPYTPAAWLRLLADRLS</sequence>
<gene>
    <name evidence="3" type="ORF">GCM10010394_29690</name>
</gene>
<organism evidence="3 4">
    <name type="scientific">Streptomyces crystallinus</name>
    <dbReference type="NCBI Taxonomy" id="68191"/>
    <lineage>
        <taxon>Bacteria</taxon>
        <taxon>Bacillati</taxon>
        <taxon>Actinomycetota</taxon>
        <taxon>Actinomycetes</taxon>
        <taxon>Kitasatosporales</taxon>
        <taxon>Streptomycetaceae</taxon>
        <taxon>Streptomyces</taxon>
    </lineage>
</organism>
<evidence type="ECO:0000259" key="2">
    <source>
        <dbReference type="Pfam" id="PF18593"/>
    </source>
</evidence>
<name>A0ABN1FUP3_9ACTN</name>
<evidence type="ECO:0000256" key="1">
    <source>
        <dbReference type="SAM" id="MobiDB-lite"/>
    </source>
</evidence>
<evidence type="ECO:0000313" key="3">
    <source>
        <dbReference type="EMBL" id="GAA0598188.1"/>
    </source>
</evidence>
<comment type="caution">
    <text evidence="3">The sequence shown here is derived from an EMBL/GenBank/DDBJ whole genome shotgun (WGS) entry which is preliminary data.</text>
</comment>
<feature type="domain" description="CdiI immunity protein" evidence="2">
    <location>
        <begin position="151"/>
        <end position="240"/>
    </location>
</feature>
<dbReference type="InterPro" id="IPR041129">
    <property type="entry name" value="CdiI_2"/>
</dbReference>
<dbReference type="Proteomes" id="UP001500668">
    <property type="component" value="Unassembled WGS sequence"/>
</dbReference>
<accession>A0ABN1FUP3</accession>
<reference evidence="3 4" key="1">
    <citation type="journal article" date="2019" name="Int. J. Syst. Evol. Microbiol.">
        <title>The Global Catalogue of Microorganisms (GCM) 10K type strain sequencing project: providing services to taxonomists for standard genome sequencing and annotation.</title>
        <authorList>
            <consortium name="The Broad Institute Genomics Platform"/>
            <consortium name="The Broad Institute Genome Sequencing Center for Infectious Disease"/>
            <person name="Wu L."/>
            <person name="Ma J."/>
        </authorList>
    </citation>
    <scope>NUCLEOTIDE SEQUENCE [LARGE SCALE GENOMIC DNA]</scope>
    <source>
        <strain evidence="3 4">JCM 5067</strain>
    </source>
</reference>
<dbReference type="Pfam" id="PF18593">
    <property type="entry name" value="CdiI_2"/>
    <property type="match status" value="1"/>
</dbReference>
<dbReference type="EMBL" id="BAAACA010000014">
    <property type="protein sequence ID" value="GAA0598188.1"/>
    <property type="molecule type" value="Genomic_DNA"/>
</dbReference>
<keyword evidence="4" id="KW-1185">Reference proteome</keyword>
<protein>
    <recommendedName>
        <fullName evidence="2">CdiI immunity protein domain-containing protein</fullName>
    </recommendedName>
</protein>
<feature type="region of interest" description="Disordered" evidence="1">
    <location>
        <begin position="1"/>
        <end position="24"/>
    </location>
</feature>
<proteinExistence type="predicted"/>
<evidence type="ECO:0000313" key="4">
    <source>
        <dbReference type="Proteomes" id="UP001500668"/>
    </source>
</evidence>
<feature type="compositionally biased region" description="Basic and acidic residues" evidence="1">
    <location>
        <begin position="1"/>
        <end position="10"/>
    </location>
</feature>